<feature type="domain" description="Pre-mRNA polyadenylation factor Fip1" evidence="6">
    <location>
        <begin position="396"/>
        <end position="437"/>
    </location>
</feature>
<organism evidence="7 8">
    <name type="scientific">Abeliophyllum distichum</name>
    <dbReference type="NCBI Taxonomy" id="126358"/>
    <lineage>
        <taxon>Eukaryota</taxon>
        <taxon>Viridiplantae</taxon>
        <taxon>Streptophyta</taxon>
        <taxon>Embryophyta</taxon>
        <taxon>Tracheophyta</taxon>
        <taxon>Spermatophyta</taxon>
        <taxon>Magnoliopsida</taxon>
        <taxon>eudicotyledons</taxon>
        <taxon>Gunneridae</taxon>
        <taxon>Pentapetalae</taxon>
        <taxon>asterids</taxon>
        <taxon>lamiids</taxon>
        <taxon>Lamiales</taxon>
        <taxon>Oleaceae</taxon>
        <taxon>Forsythieae</taxon>
        <taxon>Abeliophyllum</taxon>
    </lineage>
</organism>
<feature type="compositionally biased region" description="Basic and acidic residues" evidence="5">
    <location>
        <begin position="545"/>
        <end position="569"/>
    </location>
</feature>
<evidence type="ECO:0000313" key="7">
    <source>
        <dbReference type="EMBL" id="KAL2481168.1"/>
    </source>
</evidence>
<name>A0ABD1QYC3_9LAMI</name>
<comment type="subcellular location">
    <subcellularLocation>
        <location evidence="1">Nucleus</location>
    </subcellularLocation>
</comment>
<feature type="compositionally biased region" description="Basic and acidic residues" evidence="5">
    <location>
        <begin position="1040"/>
        <end position="1065"/>
    </location>
</feature>
<feature type="compositionally biased region" description="Basic and acidic residues" evidence="5">
    <location>
        <begin position="925"/>
        <end position="1030"/>
    </location>
</feature>
<dbReference type="AlphaFoldDB" id="A0ABD1QYC3"/>
<sequence length="1132" mass="128250">MEDDDEFGYLYTDVISSFQSQRQENNGQGCSSKATSFQVHPINLNVNSDDEEILFGAQNPGNSNSSYSSGLKLNVPIQEKTLPELEARPEPRGFDFNLDSDHGAESVEGLSGNGGGDLESEVRISEKGEGVNLTGRASGDSNFRVEEDDYNITVKEKHSKDNFLVQNIANLTSRNEKIDNSTALNENTVNFVGESGVGMIPGLSGTVENLGGENFEDELESEESEDDLQIVLNDNGHGPVRTEDEDGEDGKQLVIFADHPQPMMEEQKLDSDEPGAEGERKELGDTTKASEGGGAATTSLQLKIGYNNHAYHHHFHSQFKYVRPGAAPMPGAAPVVPVTFGRGRGDCRLEAIKGAGPMQKGFHPGYRMPAWGGNTAGRGFCSGLDFTLPSHKTIFEVDIDSFEEKPWQRLGIDISYFFNFSLNEESWKDYCKQLEQLCLETSMQSKILVYESGRTGQEYDPDLPPELAAAVGIQDIPSKNINPGKTDVGTKDLARAHGRPPLKLVWVIVSHPMETRRPRMHDLDAIIEIVYQADDNDVAEQQGDDPLREDLRGLDETDNLQRDDTDCRRGFSQTNDGKKRDLVGRREKFMNSVRDDEIVEDGILHIPSEEPEKYHPCQELGVPREERCTEGRSIVISSNMTASSIKREKIMDYQEESFDIGDGKLSPLSSPISIGSVGEQTVGDSDMNHKTLVEDRSFEIDKEEMALDAAKIDTLEEENLMHSTQKQPSQDNDDREDSNAASSSENCKARSESSKDHWKFVDSVEDEVLQNKCSMRTDNVQRPVVDEDSTRRRGRRERRETGTHHKGVKGRESSYVYRTGDLKSSLHRHAKSESTDRRKESDISEGRCHRRDESLLGRSTRVDDSRKKEHGGEIESRHRSIFGESERSKRNEHYEPRKQLDNGCWRSARHYKDKGSVDEQSCNEKVVDVHRKRRKEEARVSQEHAETEEILHNHRESNSSRRKRERDDSSDQRKRDERARLKDDDLHSVGKKEKGSFQGEKSERQRERDEWNRLEQSHDEILIRREREETQAGMTSSQAAEDKTWANHARGKAEYKGSGRQDHSKYIDKHNEQLKRRDQVENESFSHLVGHDDVYAHGNKLRDVEKRARRERPTPRNKWVPYASVASWVPEN</sequence>
<dbReference type="PANTHER" id="PTHR36884">
    <property type="entry name" value="FIP1[III]-LIKE PROTEIN"/>
    <property type="match status" value="1"/>
</dbReference>
<evidence type="ECO:0000256" key="4">
    <source>
        <dbReference type="ARBA" id="ARBA00023242"/>
    </source>
</evidence>
<dbReference type="InterPro" id="IPR007854">
    <property type="entry name" value="Fip1_dom"/>
</dbReference>
<feature type="compositionally biased region" description="Basic and acidic residues" evidence="5">
    <location>
        <begin position="831"/>
        <end position="878"/>
    </location>
</feature>
<keyword evidence="4" id="KW-0539">Nucleus</keyword>
<feature type="region of interest" description="Disordered" evidence="5">
    <location>
        <begin position="537"/>
        <end position="579"/>
    </location>
</feature>
<feature type="region of interest" description="Disordered" evidence="5">
    <location>
        <begin position="720"/>
        <end position="1065"/>
    </location>
</feature>
<keyword evidence="8" id="KW-1185">Reference proteome</keyword>
<dbReference type="EMBL" id="JBFOLK010000010">
    <property type="protein sequence ID" value="KAL2481168.1"/>
    <property type="molecule type" value="Genomic_DNA"/>
</dbReference>
<feature type="compositionally biased region" description="Basic and acidic residues" evidence="5">
    <location>
        <begin position="884"/>
        <end position="900"/>
    </location>
</feature>
<dbReference type="PANTHER" id="PTHR36884:SF1">
    <property type="entry name" value="FIP1[V]-LIKE PROTEIN"/>
    <property type="match status" value="1"/>
</dbReference>
<feature type="compositionally biased region" description="Basic and acidic residues" evidence="5">
    <location>
        <begin position="784"/>
        <end position="803"/>
    </location>
</feature>
<feature type="region of interest" description="Disordered" evidence="5">
    <location>
        <begin position="261"/>
        <end position="295"/>
    </location>
</feature>
<feature type="region of interest" description="Disordered" evidence="5">
    <location>
        <begin position="98"/>
        <end position="120"/>
    </location>
</feature>
<accession>A0ABD1QYC3</accession>
<reference evidence="8" key="1">
    <citation type="submission" date="2024-07" db="EMBL/GenBank/DDBJ databases">
        <title>Two chromosome-level genome assemblies of Korean endemic species Abeliophyllum distichum and Forsythia ovata (Oleaceae).</title>
        <authorList>
            <person name="Jang H."/>
        </authorList>
    </citation>
    <scope>NUCLEOTIDE SEQUENCE [LARGE SCALE GENOMIC DNA]</scope>
</reference>
<evidence type="ECO:0000259" key="6">
    <source>
        <dbReference type="Pfam" id="PF05182"/>
    </source>
</evidence>
<dbReference type="Proteomes" id="UP001604336">
    <property type="component" value="Unassembled WGS sequence"/>
</dbReference>
<evidence type="ECO:0000313" key="8">
    <source>
        <dbReference type="Proteomes" id="UP001604336"/>
    </source>
</evidence>
<evidence type="ECO:0000256" key="1">
    <source>
        <dbReference type="ARBA" id="ARBA00004123"/>
    </source>
</evidence>
<gene>
    <name evidence="7" type="ORF">Adt_34134</name>
</gene>
<dbReference type="GO" id="GO:0006397">
    <property type="term" value="P:mRNA processing"/>
    <property type="evidence" value="ECO:0007669"/>
    <property type="project" value="UniProtKB-KW"/>
</dbReference>
<keyword evidence="3" id="KW-0507">mRNA processing</keyword>
<dbReference type="InterPro" id="IPR044976">
    <property type="entry name" value="FIPS5/FIPS3-like"/>
</dbReference>
<evidence type="ECO:0000256" key="5">
    <source>
        <dbReference type="SAM" id="MobiDB-lite"/>
    </source>
</evidence>
<evidence type="ECO:0000256" key="2">
    <source>
        <dbReference type="ARBA" id="ARBA00007459"/>
    </source>
</evidence>
<feature type="compositionally biased region" description="Basic and acidic residues" evidence="5">
    <location>
        <begin position="265"/>
        <end position="285"/>
    </location>
</feature>
<proteinExistence type="inferred from homology"/>
<feature type="compositionally biased region" description="Basic and acidic residues" evidence="5">
    <location>
        <begin position="747"/>
        <end position="762"/>
    </location>
</feature>
<evidence type="ECO:0000256" key="3">
    <source>
        <dbReference type="ARBA" id="ARBA00022664"/>
    </source>
</evidence>
<protein>
    <submittedName>
        <fullName evidence="7">FIP1[V]-like protein</fullName>
    </submittedName>
</protein>
<comment type="similarity">
    <text evidence="2">Belongs to the FIP1 family.</text>
</comment>
<dbReference type="Pfam" id="PF05182">
    <property type="entry name" value="Fip1"/>
    <property type="match status" value="1"/>
</dbReference>
<dbReference type="GO" id="GO:0005634">
    <property type="term" value="C:nucleus"/>
    <property type="evidence" value="ECO:0007669"/>
    <property type="project" value="UniProtKB-SubCell"/>
</dbReference>
<comment type="caution">
    <text evidence="7">The sequence shown here is derived from an EMBL/GenBank/DDBJ whole genome shotgun (WGS) entry which is preliminary data.</text>
</comment>
<feature type="compositionally biased region" description="Polar residues" evidence="5">
    <location>
        <begin position="771"/>
        <end position="780"/>
    </location>
</feature>
<feature type="compositionally biased region" description="Polar residues" evidence="5">
    <location>
        <begin position="721"/>
        <end position="730"/>
    </location>
</feature>